<evidence type="ECO:0000313" key="2">
    <source>
        <dbReference type="Proteomes" id="UP000275408"/>
    </source>
</evidence>
<proteinExistence type="predicted"/>
<dbReference type="Proteomes" id="UP000275408">
    <property type="component" value="Unassembled WGS sequence"/>
</dbReference>
<gene>
    <name evidence="1" type="ORF">pdam_00024519</name>
</gene>
<accession>A0A3M6TK76</accession>
<feature type="non-terminal residue" evidence="1">
    <location>
        <position position="1"/>
    </location>
</feature>
<keyword evidence="2" id="KW-1185">Reference proteome</keyword>
<evidence type="ECO:0000313" key="1">
    <source>
        <dbReference type="EMBL" id="RMX41802.1"/>
    </source>
</evidence>
<organism evidence="1 2">
    <name type="scientific">Pocillopora damicornis</name>
    <name type="common">Cauliflower coral</name>
    <name type="synonym">Millepora damicornis</name>
    <dbReference type="NCBI Taxonomy" id="46731"/>
    <lineage>
        <taxon>Eukaryota</taxon>
        <taxon>Metazoa</taxon>
        <taxon>Cnidaria</taxon>
        <taxon>Anthozoa</taxon>
        <taxon>Hexacorallia</taxon>
        <taxon>Scleractinia</taxon>
        <taxon>Astrocoeniina</taxon>
        <taxon>Pocilloporidae</taxon>
        <taxon>Pocillopora</taxon>
    </lineage>
</organism>
<name>A0A3M6TK76_POCDA</name>
<sequence>ISMNVRRTHTIALSFQGVRTEMVAMNVPVKTVIEKNLMELVQKFAFQSVKKIYIVREEIVCAGGAFIWAQT</sequence>
<dbReference type="AlphaFoldDB" id="A0A3M6TK76"/>
<dbReference type="EMBL" id="RCHS01003441">
    <property type="protein sequence ID" value="RMX41802.1"/>
    <property type="molecule type" value="Genomic_DNA"/>
</dbReference>
<reference evidence="1 2" key="1">
    <citation type="journal article" date="2018" name="Sci. Rep.">
        <title>Comparative analysis of the Pocillopora damicornis genome highlights role of immune system in coral evolution.</title>
        <authorList>
            <person name="Cunning R."/>
            <person name="Bay R.A."/>
            <person name="Gillette P."/>
            <person name="Baker A.C."/>
            <person name="Traylor-Knowles N."/>
        </authorList>
    </citation>
    <scope>NUCLEOTIDE SEQUENCE [LARGE SCALE GENOMIC DNA]</scope>
    <source>
        <strain evidence="1">RSMAS</strain>
        <tissue evidence="1">Whole animal</tissue>
    </source>
</reference>
<protein>
    <submittedName>
        <fullName evidence="1">Uncharacterized protein</fullName>
    </submittedName>
</protein>
<comment type="caution">
    <text evidence="1">The sequence shown here is derived from an EMBL/GenBank/DDBJ whole genome shotgun (WGS) entry which is preliminary data.</text>
</comment>